<dbReference type="Proteomes" id="UP001437256">
    <property type="component" value="Unassembled WGS sequence"/>
</dbReference>
<evidence type="ECO:0000313" key="1">
    <source>
        <dbReference type="EMBL" id="KAL0058850.1"/>
    </source>
</evidence>
<accession>A0ABR2ZC63</accession>
<name>A0ABR2ZC63_9AGAR</name>
<evidence type="ECO:0000313" key="2">
    <source>
        <dbReference type="Proteomes" id="UP001437256"/>
    </source>
</evidence>
<dbReference type="EMBL" id="JBBXMP010000270">
    <property type="protein sequence ID" value="KAL0058850.1"/>
    <property type="molecule type" value="Genomic_DNA"/>
</dbReference>
<reference evidence="1 2" key="1">
    <citation type="submission" date="2024-05" db="EMBL/GenBank/DDBJ databases">
        <title>A draft genome resource for the thread blight pathogen Marasmius tenuissimus strain MS-2.</title>
        <authorList>
            <person name="Yulfo-Soto G.E."/>
            <person name="Baruah I.K."/>
            <person name="Amoako-Attah I."/>
            <person name="Bukari Y."/>
            <person name="Meinhardt L.W."/>
            <person name="Bailey B.A."/>
            <person name="Cohen S.P."/>
        </authorList>
    </citation>
    <scope>NUCLEOTIDE SEQUENCE [LARGE SCALE GENOMIC DNA]</scope>
    <source>
        <strain evidence="1 2">MS-2</strain>
    </source>
</reference>
<sequence>MVTRSSIWVTKDYSAPFRMKVRPQIHDVQYFYADVKALSAKLKTLSQAERLEYLARERDEVERELMEQDLCWSFLEESEIYWESDEDSDEDGEPEGK</sequence>
<organism evidence="1 2">
    <name type="scientific">Marasmius tenuissimus</name>
    <dbReference type="NCBI Taxonomy" id="585030"/>
    <lineage>
        <taxon>Eukaryota</taxon>
        <taxon>Fungi</taxon>
        <taxon>Dikarya</taxon>
        <taxon>Basidiomycota</taxon>
        <taxon>Agaricomycotina</taxon>
        <taxon>Agaricomycetes</taxon>
        <taxon>Agaricomycetidae</taxon>
        <taxon>Agaricales</taxon>
        <taxon>Marasmiineae</taxon>
        <taxon>Marasmiaceae</taxon>
        <taxon>Marasmius</taxon>
    </lineage>
</organism>
<keyword evidence="2" id="KW-1185">Reference proteome</keyword>
<comment type="caution">
    <text evidence="1">The sequence shown here is derived from an EMBL/GenBank/DDBJ whole genome shotgun (WGS) entry which is preliminary data.</text>
</comment>
<gene>
    <name evidence="1" type="ORF">AAF712_014454</name>
</gene>
<proteinExistence type="predicted"/>
<protein>
    <submittedName>
        <fullName evidence="1">Uncharacterized protein</fullName>
    </submittedName>
</protein>